<accession>A0A7S3YJX6</accession>
<reference evidence="3" key="1">
    <citation type="submission" date="2021-01" db="EMBL/GenBank/DDBJ databases">
        <authorList>
            <person name="Corre E."/>
            <person name="Pelletier E."/>
            <person name="Niang G."/>
            <person name="Scheremetjew M."/>
            <person name="Finn R."/>
            <person name="Kale V."/>
            <person name="Holt S."/>
            <person name="Cochrane G."/>
            <person name="Meng A."/>
            <person name="Brown T."/>
            <person name="Cohen L."/>
        </authorList>
    </citation>
    <scope>NUCLEOTIDE SEQUENCE</scope>
    <source>
        <strain evidence="3">CCCM811</strain>
    </source>
</reference>
<protein>
    <recommendedName>
        <fullName evidence="2">CBS domain-containing protein</fullName>
    </recommendedName>
</protein>
<evidence type="ECO:0000313" key="3">
    <source>
        <dbReference type="EMBL" id="CAE0653961.1"/>
    </source>
</evidence>
<dbReference type="EMBL" id="HBIV01008682">
    <property type="protein sequence ID" value="CAE0653961.1"/>
    <property type="molecule type" value="Transcribed_RNA"/>
</dbReference>
<evidence type="ECO:0000256" key="1">
    <source>
        <dbReference type="PROSITE-ProRule" id="PRU00703"/>
    </source>
</evidence>
<dbReference type="InterPro" id="IPR000644">
    <property type="entry name" value="CBS_dom"/>
</dbReference>
<dbReference type="PROSITE" id="PS51371">
    <property type="entry name" value="CBS"/>
    <property type="match status" value="1"/>
</dbReference>
<dbReference type="SUPFAM" id="SSF54631">
    <property type="entry name" value="CBS-domain pair"/>
    <property type="match status" value="1"/>
</dbReference>
<dbReference type="AlphaFoldDB" id="A0A7S3YJX6"/>
<dbReference type="InterPro" id="IPR046342">
    <property type="entry name" value="CBS_dom_sf"/>
</dbReference>
<evidence type="ECO:0000259" key="2">
    <source>
        <dbReference type="PROSITE" id="PS51371"/>
    </source>
</evidence>
<proteinExistence type="predicted"/>
<feature type="domain" description="CBS" evidence="2">
    <location>
        <begin position="26"/>
        <end position="89"/>
    </location>
</feature>
<name>A0A7S3YJX6_9EUKA</name>
<keyword evidence="1" id="KW-0129">CBS domain</keyword>
<dbReference type="Pfam" id="PF00571">
    <property type="entry name" value="CBS"/>
    <property type="match status" value="1"/>
</dbReference>
<gene>
    <name evidence="3" type="ORF">LGLO00237_LOCUS6532</name>
</gene>
<dbReference type="Gene3D" id="3.10.580.10">
    <property type="entry name" value="CBS-domain"/>
    <property type="match status" value="1"/>
</dbReference>
<organism evidence="3">
    <name type="scientific">Lotharella globosa</name>
    <dbReference type="NCBI Taxonomy" id="91324"/>
    <lineage>
        <taxon>Eukaryota</taxon>
        <taxon>Sar</taxon>
        <taxon>Rhizaria</taxon>
        <taxon>Cercozoa</taxon>
        <taxon>Chlorarachniophyceae</taxon>
        <taxon>Lotharella</taxon>
    </lineage>
</organism>
<sequence length="110" mass="12639">MDSFTRLLWMCVKVRHFLRKYQPGNGMRVPEQITLETPFSKAIQQIVHAGVHRLWVTGENNDKNKVTGVLSLTDILYKFSAFDLSHHPEKSAPEEKQKILSDDNAIFDAL</sequence>